<reference evidence="4 5" key="1">
    <citation type="submission" date="2019-01" db="EMBL/GenBank/DDBJ databases">
        <authorList>
            <person name="Ferrante I. M."/>
        </authorList>
    </citation>
    <scope>NUCLEOTIDE SEQUENCE [LARGE SCALE GENOMIC DNA]</scope>
    <source>
        <strain evidence="4 5">B856</strain>
    </source>
</reference>
<dbReference type="EMBL" id="CAACVS010000436">
    <property type="protein sequence ID" value="VEU42324.1"/>
    <property type="molecule type" value="Genomic_DNA"/>
</dbReference>
<evidence type="ECO:0000256" key="1">
    <source>
        <dbReference type="SAM" id="MobiDB-lite"/>
    </source>
</evidence>
<proteinExistence type="predicted"/>
<dbReference type="Pfam" id="PF20710">
    <property type="entry name" value="DUF6824"/>
    <property type="match status" value="1"/>
</dbReference>
<organism evidence="4 5">
    <name type="scientific">Pseudo-nitzschia multistriata</name>
    <dbReference type="NCBI Taxonomy" id="183589"/>
    <lineage>
        <taxon>Eukaryota</taxon>
        <taxon>Sar</taxon>
        <taxon>Stramenopiles</taxon>
        <taxon>Ochrophyta</taxon>
        <taxon>Bacillariophyta</taxon>
        <taxon>Bacillariophyceae</taxon>
        <taxon>Bacillariophycidae</taxon>
        <taxon>Bacillariales</taxon>
        <taxon>Bacillariaceae</taxon>
        <taxon>Pseudo-nitzschia</taxon>
    </lineage>
</organism>
<evidence type="ECO:0000259" key="2">
    <source>
        <dbReference type="Pfam" id="PF20710"/>
    </source>
</evidence>
<feature type="compositionally biased region" description="Polar residues" evidence="1">
    <location>
        <begin position="181"/>
        <end position="198"/>
    </location>
</feature>
<feature type="compositionally biased region" description="Basic and acidic residues" evidence="1">
    <location>
        <begin position="140"/>
        <end position="154"/>
    </location>
</feature>
<sequence>MFAAIGRDSNGEIIDGGHQENKDIGESYAGVMAAVRENLSKFVECPRHEDCLFGKGRPAMNHPGNIAMRRLVKNKLSQFISNNAKEKSEIVQECIDEIKEWNGRFLKEDSDHAGVFVIADNETVFKKIASAFRDLKKKQLREQQREKESVRDDPGNESTGEEVGRPSQSRVKGTKRPADQEFQSSENGASSISNGNRGVNSAMAMKTYTATNDASLMTNAETDDNGSCFSHLAQRKKTRNRCFYD</sequence>
<accession>A0A448ZPX4</accession>
<dbReference type="EMBL" id="CAACVS010000611">
    <property type="protein sequence ID" value="VEU44089.1"/>
    <property type="molecule type" value="Genomic_DNA"/>
</dbReference>
<keyword evidence="5" id="KW-1185">Reference proteome</keyword>
<evidence type="ECO:0000313" key="3">
    <source>
        <dbReference type="EMBL" id="VEU42324.1"/>
    </source>
</evidence>
<dbReference type="Proteomes" id="UP000291116">
    <property type="component" value="Unassembled WGS sequence"/>
</dbReference>
<evidence type="ECO:0000313" key="4">
    <source>
        <dbReference type="EMBL" id="VEU44089.1"/>
    </source>
</evidence>
<feature type="domain" description="DUF6824" evidence="2">
    <location>
        <begin position="50"/>
        <end position="134"/>
    </location>
</feature>
<dbReference type="InterPro" id="IPR049227">
    <property type="entry name" value="DUF6824"/>
</dbReference>
<evidence type="ECO:0000313" key="5">
    <source>
        <dbReference type="Proteomes" id="UP000291116"/>
    </source>
</evidence>
<feature type="region of interest" description="Disordered" evidence="1">
    <location>
        <begin position="137"/>
        <end position="198"/>
    </location>
</feature>
<dbReference type="AlphaFoldDB" id="A0A448ZPX4"/>
<name>A0A448ZPX4_9STRA</name>
<gene>
    <name evidence="3" type="ORF">PSNMU_V1.4_AUG-EV-PASAV3_0092830</name>
    <name evidence="4" type="ORF">PSNMU_V1.4_AUG-EV-PASAV3_0111550</name>
</gene>
<protein>
    <recommendedName>
        <fullName evidence="2">DUF6824 domain-containing protein</fullName>
    </recommendedName>
</protein>